<feature type="compositionally biased region" description="Polar residues" evidence="1">
    <location>
        <begin position="402"/>
        <end position="419"/>
    </location>
</feature>
<sequence length="513" mass="56820">MRPTPDNTSRPECSADAAPPDYATAVQSTAGSPALLAPEMPPELPPRNSLGQSRFFASTSSLSLTSSHRVNTEGKRRLLLIYIHGFIGSEESFYNFPKHVHNLLSIALSETHIVYTKIYPRYKTRGPVHITRDNFSQWLAPHEAPDLDVILLGHSLGGIIAGDVALMPSGRSPSAGFNHRILGLINFDVPFLGLHPRVVATGIGRMFHRSHEQATKDANAQTLPDESSSPDTTFNPAFKNDVNLTKWKGWDGTWHFLSKYSHHLSRSVLQYAYSYYDHAGCMNNYPELIKRHKRLLQLEAVDELSQDYQPAVRGERRVRFVNYFTKSTGVLKHDESADKGVSQKSVPPVDNTLLAANPEDSLAVDNPKHVRSASAPDAAAVSSEIPDVEKADPGKAGEETQPRSSAETSPSIDNNTARTTPPAKEDDSDATRASPQPGNRHFCYIPSETSRGEEQLWVPVHMDNVDEITAHQSIFLPHGTYYDLLVGDTVARIEGWVRDDLTMRAILNDDFEK</sequence>
<evidence type="ECO:0000256" key="1">
    <source>
        <dbReference type="SAM" id="MobiDB-lite"/>
    </source>
</evidence>
<gene>
    <name evidence="2" type="ORF">BDV25DRAFT_77242</name>
</gene>
<reference evidence="2 3" key="1">
    <citation type="submission" date="2019-04" db="EMBL/GenBank/DDBJ databases">
        <title>Friends and foes A comparative genomics study of 23 Aspergillus species from section Flavi.</title>
        <authorList>
            <consortium name="DOE Joint Genome Institute"/>
            <person name="Kjaerbolling I."/>
            <person name="Vesth T."/>
            <person name="Frisvad J.C."/>
            <person name="Nybo J.L."/>
            <person name="Theobald S."/>
            <person name="Kildgaard S."/>
            <person name="Isbrandt T."/>
            <person name="Kuo A."/>
            <person name="Sato A."/>
            <person name="Lyhne E.K."/>
            <person name="Kogle M.E."/>
            <person name="Wiebenga A."/>
            <person name="Kun R.S."/>
            <person name="Lubbers R.J."/>
            <person name="Makela M.R."/>
            <person name="Barry K."/>
            <person name="Chovatia M."/>
            <person name="Clum A."/>
            <person name="Daum C."/>
            <person name="Haridas S."/>
            <person name="He G."/>
            <person name="LaButti K."/>
            <person name="Lipzen A."/>
            <person name="Mondo S."/>
            <person name="Riley R."/>
            <person name="Salamov A."/>
            <person name="Simmons B.A."/>
            <person name="Magnuson J.K."/>
            <person name="Henrissat B."/>
            <person name="Mortensen U.H."/>
            <person name="Larsen T.O."/>
            <person name="Devries R.P."/>
            <person name="Grigoriev I.V."/>
            <person name="Machida M."/>
            <person name="Baker S.E."/>
            <person name="Andersen M.R."/>
        </authorList>
    </citation>
    <scope>NUCLEOTIDE SEQUENCE [LARGE SCALE GENOMIC DNA]</scope>
    <source>
        <strain evidence="2 3">IBT 18842</strain>
    </source>
</reference>
<dbReference type="SUPFAM" id="SSF53474">
    <property type="entry name" value="alpha/beta-Hydrolases"/>
    <property type="match status" value="1"/>
</dbReference>
<feature type="region of interest" description="Disordered" evidence="1">
    <location>
        <begin position="1"/>
        <end position="51"/>
    </location>
</feature>
<feature type="region of interest" description="Disordered" evidence="1">
    <location>
        <begin position="334"/>
        <end position="353"/>
    </location>
</feature>
<dbReference type="OrthoDB" id="3248508at2759"/>
<feature type="compositionally biased region" description="Polar residues" evidence="1">
    <location>
        <begin position="216"/>
        <end position="234"/>
    </location>
</feature>
<feature type="compositionally biased region" description="Basic and acidic residues" evidence="1">
    <location>
        <begin position="387"/>
        <end position="401"/>
    </location>
</feature>
<accession>A0A5N6TFG0</accession>
<keyword evidence="3" id="KW-1185">Reference proteome</keyword>
<dbReference type="InterPro" id="IPR029058">
    <property type="entry name" value="AB_hydrolase_fold"/>
</dbReference>
<evidence type="ECO:0008006" key="4">
    <source>
        <dbReference type="Google" id="ProtNLM"/>
    </source>
</evidence>
<dbReference type="PANTHER" id="PTHR47842">
    <property type="entry name" value="EXPRESSED PROTEIN"/>
    <property type="match status" value="1"/>
</dbReference>
<evidence type="ECO:0000313" key="3">
    <source>
        <dbReference type="Proteomes" id="UP000325780"/>
    </source>
</evidence>
<dbReference type="PANTHER" id="PTHR47842:SF3">
    <property type="entry name" value="DUF676 DOMAIN-CONTAINING PROTEIN"/>
    <property type="match status" value="1"/>
</dbReference>
<feature type="region of interest" description="Disordered" evidence="1">
    <location>
        <begin position="214"/>
        <end position="234"/>
    </location>
</feature>
<feature type="region of interest" description="Disordered" evidence="1">
    <location>
        <begin position="369"/>
        <end position="443"/>
    </location>
</feature>
<proteinExistence type="predicted"/>
<organism evidence="2 3">
    <name type="scientific">Aspergillus avenaceus</name>
    <dbReference type="NCBI Taxonomy" id="36643"/>
    <lineage>
        <taxon>Eukaryota</taxon>
        <taxon>Fungi</taxon>
        <taxon>Dikarya</taxon>
        <taxon>Ascomycota</taxon>
        <taxon>Pezizomycotina</taxon>
        <taxon>Eurotiomycetes</taxon>
        <taxon>Eurotiomycetidae</taxon>
        <taxon>Eurotiales</taxon>
        <taxon>Aspergillaceae</taxon>
        <taxon>Aspergillus</taxon>
        <taxon>Aspergillus subgen. Circumdati</taxon>
    </lineage>
</organism>
<feature type="compositionally biased region" description="Polar residues" evidence="1">
    <location>
        <begin position="1"/>
        <end position="11"/>
    </location>
</feature>
<dbReference type="EMBL" id="ML742385">
    <property type="protein sequence ID" value="KAE8145114.1"/>
    <property type="molecule type" value="Genomic_DNA"/>
</dbReference>
<dbReference type="Proteomes" id="UP000325780">
    <property type="component" value="Unassembled WGS sequence"/>
</dbReference>
<protein>
    <recommendedName>
        <fullName evidence="4">DUF676 domain-containing protein</fullName>
    </recommendedName>
</protein>
<dbReference type="AlphaFoldDB" id="A0A5N6TFG0"/>
<evidence type="ECO:0000313" key="2">
    <source>
        <dbReference type="EMBL" id="KAE8145114.1"/>
    </source>
</evidence>
<dbReference type="Gene3D" id="3.40.50.1820">
    <property type="entry name" value="alpha/beta hydrolase"/>
    <property type="match status" value="1"/>
</dbReference>
<feature type="compositionally biased region" description="Low complexity" evidence="1">
    <location>
        <begin position="372"/>
        <end position="383"/>
    </location>
</feature>
<name>A0A5N6TFG0_ASPAV</name>